<feature type="transmembrane region" description="Helical" evidence="7">
    <location>
        <begin position="96"/>
        <end position="113"/>
    </location>
</feature>
<comment type="caution">
    <text evidence="9">The sequence shown here is derived from an EMBL/GenBank/DDBJ whole genome shotgun (WGS) entry which is preliminary data.</text>
</comment>
<dbReference type="EMBL" id="JAPCKI010000004">
    <property type="protein sequence ID" value="MDD2177622.1"/>
    <property type="molecule type" value="Genomic_DNA"/>
</dbReference>
<dbReference type="Pfam" id="PF00510">
    <property type="entry name" value="COX3"/>
    <property type="match status" value="1"/>
</dbReference>
<organism evidence="9 10">
    <name type="scientific">Acidovorax benzenivorans</name>
    <dbReference type="NCBI Taxonomy" id="2987520"/>
    <lineage>
        <taxon>Bacteria</taxon>
        <taxon>Pseudomonadati</taxon>
        <taxon>Pseudomonadota</taxon>
        <taxon>Betaproteobacteria</taxon>
        <taxon>Burkholderiales</taxon>
        <taxon>Comamonadaceae</taxon>
        <taxon>Acidovorax</taxon>
    </lineage>
</organism>
<evidence type="ECO:0000256" key="6">
    <source>
        <dbReference type="RuleBase" id="RU003376"/>
    </source>
</evidence>
<dbReference type="InterPro" id="IPR035973">
    <property type="entry name" value="Cyt_c_oxidase_su3-like_sf"/>
</dbReference>
<dbReference type="Gene3D" id="1.20.120.80">
    <property type="entry name" value="Cytochrome c oxidase, subunit III, four-helix bundle"/>
    <property type="match status" value="1"/>
</dbReference>
<evidence type="ECO:0000256" key="4">
    <source>
        <dbReference type="ARBA" id="ARBA00022989"/>
    </source>
</evidence>
<dbReference type="PANTHER" id="PTHR11403:SF6">
    <property type="entry name" value="NITRIC OXIDE REDUCTASE SUBUNIT E"/>
    <property type="match status" value="1"/>
</dbReference>
<keyword evidence="10" id="KW-1185">Reference proteome</keyword>
<evidence type="ECO:0000256" key="7">
    <source>
        <dbReference type="SAM" id="Phobius"/>
    </source>
</evidence>
<dbReference type="PROSITE" id="PS50253">
    <property type="entry name" value="COX3"/>
    <property type="match status" value="1"/>
</dbReference>
<keyword evidence="4 7" id="KW-1133">Transmembrane helix</keyword>
<accession>A0ABT5RX16</accession>
<evidence type="ECO:0000256" key="1">
    <source>
        <dbReference type="ARBA" id="ARBA00004141"/>
    </source>
</evidence>
<dbReference type="InterPro" id="IPR000298">
    <property type="entry name" value="Cyt_c_oxidase-like_su3"/>
</dbReference>
<evidence type="ECO:0000313" key="9">
    <source>
        <dbReference type="EMBL" id="MDD2177622.1"/>
    </source>
</evidence>
<proteinExistence type="inferred from homology"/>
<dbReference type="Proteomes" id="UP001148932">
    <property type="component" value="Unassembled WGS sequence"/>
</dbReference>
<gene>
    <name evidence="9" type="ORF">OIN59_09250</name>
</gene>
<evidence type="ECO:0000259" key="8">
    <source>
        <dbReference type="PROSITE" id="PS50253"/>
    </source>
</evidence>
<keyword evidence="5 7" id="KW-0472">Membrane</keyword>
<evidence type="ECO:0000256" key="3">
    <source>
        <dbReference type="ARBA" id="ARBA00022692"/>
    </source>
</evidence>
<dbReference type="InterPro" id="IPR013833">
    <property type="entry name" value="Cyt_c_oxidase_su3_a-hlx"/>
</dbReference>
<dbReference type="SUPFAM" id="SSF81452">
    <property type="entry name" value="Cytochrome c oxidase subunit III-like"/>
    <property type="match status" value="1"/>
</dbReference>
<name>A0ABT5RX16_9BURK</name>
<dbReference type="CDD" id="cd02862">
    <property type="entry name" value="NorE_like"/>
    <property type="match status" value="1"/>
</dbReference>
<feature type="transmembrane region" description="Helical" evidence="7">
    <location>
        <begin position="24"/>
        <end position="47"/>
    </location>
</feature>
<dbReference type="InterPro" id="IPR024791">
    <property type="entry name" value="Cyt_c/ubiquinol_Oxase_su3"/>
</dbReference>
<dbReference type="PANTHER" id="PTHR11403">
    <property type="entry name" value="CYTOCHROME C OXIDASE SUBUNIT III"/>
    <property type="match status" value="1"/>
</dbReference>
<evidence type="ECO:0000256" key="2">
    <source>
        <dbReference type="ARBA" id="ARBA00010581"/>
    </source>
</evidence>
<comment type="similarity">
    <text evidence="2 6">Belongs to the cytochrome c oxidase subunit 3 family.</text>
</comment>
<reference evidence="9" key="1">
    <citation type="submission" date="2022-10" db="EMBL/GenBank/DDBJ databases">
        <title>Description of microaerobic benzene degrading bacteria.</title>
        <authorList>
            <person name="Bedics A."/>
            <person name="Tancsics A."/>
            <person name="Banerjee S."/>
        </authorList>
    </citation>
    <scope>NUCLEOTIDE SEQUENCE</scope>
    <source>
        <strain evidence="9">D2M1</strain>
    </source>
</reference>
<sequence length="200" mass="21795">MSSAAMPPAPAAHPPTSPRLVGDLVVWLLVLAELLTFGILFAAFAFARLREPGLFAAGQATLDLSTGAANTVLLVSASWCVARSVHAVRRGRSAQGARWLLGALACGCGFLVLKSLEYVHKWREGIDVAENTFYLLYVMLTGFHFLHAAVGCIIFAVLWAPTRRGAYGPQQCHALETGAVFWHMVDLLWMVLFPLVYVLR</sequence>
<keyword evidence="3 6" id="KW-0812">Transmembrane</keyword>
<feature type="transmembrane region" description="Helical" evidence="7">
    <location>
        <begin position="134"/>
        <end position="160"/>
    </location>
</feature>
<evidence type="ECO:0000256" key="5">
    <source>
        <dbReference type="ARBA" id="ARBA00023136"/>
    </source>
</evidence>
<feature type="domain" description="Heme-copper oxidase subunit III family profile" evidence="8">
    <location>
        <begin position="26"/>
        <end position="200"/>
    </location>
</feature>
<feature type="transmembrane region" description="Helical" evidence="7">
    <location>
        <begin position="180"/>
        <end position="199"/>
    </location>
</feature>
<evidence type="ECO:0000313" key="10">
    <source>
        <dbReference type="Proteomes" id="UP001148932"/>
    </source>
</evidence>
<comment type="subcellular location">
    <subcellularLocation>
        <location evidence="6">Cell membrane</location>
        <topology evidence="6">Multi-pass membrane protein</topology>
    </subcellularLocation>
    <subcellularLocation>
        <location evidence="1">Membrane</location>
        <topology evidence="1">Multi-pass membrane protein</topology>
    </subcellularLocation>
</comment>
<protein>
    <submittedName>
        <fullName evidence="9">Cytochrome c oxidase subunit 3 family protein</fullName>
    </submittedName>
</protein>